<accession>A0AAE1IYR4</accession>
<keyword evidence="1" id="KW-1133">Transmembrane helix</keyword>
<keyword evidence="1" id="KW-0812">Transmembrane</keyword>
<evidence type="ECO:0000313" key="2">
    <source>
        <dbReference type="EMBL" id="KAK3933301.1"/>
    </source>
</evidence>
<protein>
    <submittedName>
        <fullName evidence="2">Glutathione synthetase, chloroplastic</fullName>
    </submittedName>
</protein>
<evidence type="ECO:0000256" key="1">
    <source>
        <dbReference type="SAM" id="Phobius"/>
    </source>
</evidence>
<dbReference type="Proteomes" id="UP001219518">
    <property type="component" value="Unassembled WGS sequence"/>
</dbReference>
<feature type="transmembrane region" description="Helical" evidence="1">
    <location>
        <begin position="42"/>
        <end position="60"/>
    </location>
</feature>
<evidence type="ECO:0000313" key="3">
    <source>
        <dbReference type="Proteomes" id="UP001219518"/>
    </source>
</evidence>
<keyword evidence="3" id="KW-1185">Reference proteome</keyword>
<reference evidence="2" key="2">
    <citation type="journal article" date="2023" name="BMC Genomics">
        <title>Pest status, molecular evolution, and epigenetic factors derived from the genome assembly of Frankliniella fusca, a thysanopteran phytovirus vector.</title>
        <authorList>
            <person name="Catto M.A."/>
            <person name="Labadie P.E."/>
            <person name="Jacobson A.L."/>
            <person name="Kennedy G.G."/>
            <person name="Srinivasan R."/>
            <person name="Hunt B.G."/>
        </authorList>
    </citation>
    <scope>NUCLEOTIDE SEQUENCE</scope>
    <source>
        <strain evidence="2">PL_HMW_Pooled</strain>
    </source>
</reference>
<organism evidence="2 3">
    <name type="scientific">Frankliniella fusca</name>
    <dbReference type="NCBI Taxonomy" id="407009"/>
    <lineage>
        <taxon>Eukaryota</taxon>
        <taxon>Metazoa</taxon>
        <taxon>Ecdysozoa</taxon>
        <taxon>Arthropoda</taxon>
        <taxon>Hexapoda</taxon>
        <taxon>Insecta</taxon>
        <taxon>Pterygota</taxon>
        <taxon>Neoptera</taxon>
        <taxon>Paraneoptera</taxon>
        <taxon>Thysanoptera</taxon>
        <taxon>Terebrantia</taxon>
        <taxon>Thripoidea</taxon>
        <taxon>Thripidae</taxon>
        <taxon>Frankliniella</taxon>
    </lineage>
</organism>
<proteinExistence type="predicted"/>
<sequence length="143" mass="16371">MADAKAFHVYLFCLWTISDFLTARFSEDKKYDIFSNRFRLKVYIPLLIISKFIVIYSGILHRNAGSALLQFKNAITAISYFLEINSLLELHINTISTVCITKCKKNMVVLSLLNFIMTDTLVENLYLTSTGSISLLVHVTFMD</sequence>
<gene>
    <name evidence="2" type="ORF">KUF71_017889</name>
</gene>
<keyword evidence="1" id="KW-0472">Membrane</keyword>
<dbReference type="AlphaFoldDB" id="A0AAE1IYR4"/>
<comment type="caution">
    <text evidence="2">The sequence shown here is derived from an EMBL/GenBank/DDBJ whole genome shotgun (WGS) entry which is preliminary data.</text>
</comment>
<name>A0AAE1IYR4_9NEOP</name>
<reference evidence="2" key="1">
    <citation type="submission" date="2021-07" db="EMBL/GenBank/DDBJ databases">
        <authorList>
            <person name="Catto M.A."/>
            <person name="Jacobson A."/>
            <person name="Kennedy G."/>
            <person name="Labadie P."/>
            <person name="Hunt B.G."/>
            <person name="Srinivasan R."/>
        </authorList>
    </citation>
    <scope>NUCLEOTIDE SEQUENCE</scope>
    <source>
        <strain evidence="2">PL_HMW_Pooled</strain>
        <tissue evidence="2">Head</tissue>
    </source>
</reference>
<dbReference type="EMBL" id="JAHWGI010001444">
    <property type="protein sequence ID" value="KAK3933301.1"/>
    <property type="molecule type" value="Genomic_DNA"/>
</dbReference>